<dbReference type="EMBL" id="AXDY01000002">
    <property type="protein sequence ID" value="ERS94295.1"/>
    <property type="molecule type" value="Genomic_DNA"/>
</dbReference>
<keyword evidence="3" id="KW-1185">Reference proteome</keyword>
<evidence type="ECO:0000259" key="1">
    <source>
        <dbReference type="Pfam" id="PF04480"/>
    </source>
</evidence>
<comment type="caution">
    <text evidence="2">The sequence shown here is derived from an EMBL/GenBank/DDBJ whole genome shotgun (WGS) entry which is preliminary data.</text>
</comment>
<dbReference type="InterPro" id="IPR011335">
    <property type="entry name" value="Restrct_endonuc-II-like"/>
</dbReference>
<dbReference type="Pfam" id="PF04480">
    <property type="entry name" value="DUF559"/>
    <property type="match status" value="1"/>
</dbReference>
<name>A0ABP2YXL3_STASI</name>
<reference evidence="2 3" key="1">
    <citation type="journal article" date="2013" name="Genome Announc.">
        <title>Draft Genome Sequence of Staphylococcus simulans UMC-CNS-990, Isolated from a Case of Chronic Bovine Mastitis.</title>
        <authorList>
            <person name="Calcutt M.J."/>
            <person name="Foecking M.F."/>
            <person name="Hsieh H.Y."/>
            <person name="Perry J."/>
            <person name="Stewart G.C."/>
            <person name="Middleton J.R."/>
        </authorList>
    </citation>
    <scope>NUCLEOTIDE SEQUENCE [LARGE SCALE GENOMIC DNA]</scope>
    <source>
        <strain evidence="2 3">UMC-CNS-990</strain>
    </source>
</reference>
<dbReference type="Gene3D" id="3.40.960.10">
    <property type="entry name" value="VSR Endonuclease"/>
    <property type="match status" value="1"/>
</dbReference>
<evidence type="ECO:0000313" key="2">
    <source>
        <dbReference type="EMBL" id="ERS94295.1"/>
    </source>
</evidence>
<evidence type="ECO:0000313" key="3">
    <source>
        <dbReference type="Proteomes" id="UP000017131"/>
    </source>
</evidence>
<accession>A0ABP2YXL3</accession>
<organism evidence="2 3">
    <name type="scientific">Staphylococcus simulans UMC-CNS-990</name>
    <dbReference type="NCBI Taxonomy" id="1405498"/>
    <lineage>
        <taxon>Bacteria</taxon>
        <taxon>Bacillati</taxon>
        <taxon>Bacillota</taxon>
        <taxon>Bacilli</taxon>
        <taxon>Bacillales</taxon>
        <taxon>Staphylococcaceae</taxon>
        <taxon>Staphylococcus</taxon>
    </lineage>
</organism>
<sequence>MERDQEVNQKLEEMGYTVLRFWEKHEVFKDMDACVQQVLDAIEQNKQK</sequence>
<protein>
    <recommendedName>
        <fullName evidence="1">DUF559 domain-containing protein</fullName>
    </recommendedName>
</protein>
<gene>
    <name evidence="2" type="ORF">SSIM_02260</name>
</gene>
<dbReference type="Proteomes" id="UP000017131">
    <property type="component" value="Unassembled WGS sequence"/>
</dbReference>
<proteinExistence type="predicted"/>
<dbReference type="SUPFAM" id="SSF52980">
    <property type="entry name" value="Restriction endonuclease-like"/>
    <property type="match status" value="1"/>
</dbReference>
<dbReference type="InterPro" id="IPR007569">
    <property type="entry name" value="DUF559"/>
</dbReference>
<feature type="domain" description="DUF559" evidence="1">
    <location>
        <begin position="2"/>
        <end position="42"/>
    </location>
</feature>